<evidence type="ECO:0000313" key="2">
    <source>
        <dbReference type="Proteomes" id="UP000054359"/>
    </source>
</evidence>
<gene>
    <name evidence="1" type="ORF">X975_10579</name>
</gene>
<reference evidence="1 2" key="1">
    <citation type="submission" date="2013-11" db="EMBL/GenBank/DDBJ databases">
        <title>Genome sequencing of Stegodyphus mimosarum.</title>
        <authorList>
            <person name="Bechsgaard J."/>
        </authorList>
    </citation>
    <scope>NUCLEOTIDE SEQUENCE [LARGE SCALE GENOMIC DNA]</scope>
</reference>
<dbReference type="AlphaFoldDB" id="A0A087UL92"/>
<name>A0A087UL92_STEMI</name>
<organism evidence="1 2">
    <name type="scientific">Stegodyphus mimosarum</name>
    <name type="common">African social velvet spider</name>
    <dbReference type="NCBI Taxonomy" id="407821"/>
    <lineage>
        <taxon>Eukaryota</taxon>
        <taxon>Metazoa</taxon>
        <taxon>Ecdysozoa</taxon>
        <taxon>Arthropoda</taxon>
        <taxon>Chelicerata</taxon>
        <taxon>Arachnida</taxon>
        <taxon>Araneae</taxon>
        <taxon>Araneomorphae</taxon>
        <taxon>Entelegynae</taxon>
        <taxon>Eresoidea</taxon>
        <taxon>Eresidae</taxon>
        <taxon>Stegodyphus</taxon>
    </lineage>
</organism>
<evidence type="ECO:0000313" key="1">
    <source>
        <dbReference type="EMBL" id="KFM78131.1"/>
    </source>
</evidence>
<accession>A0A087UL92</accession>
<feature type="non-terminal residue" evidence="1">
    <location>
        <position position="80"/>
    </location>
</feature>
<dbReference type="EMBL" id="KK120370">
    <property type="protein sequence ID" value="KFM78131.1"/>
    <property type="molecule type" value="Genomic_DNA"/>
</dbReference>
<dbReference type="Proteomes" id="UP000054359">
    <property type="component" value="Unassembled WGS sequence"/>
</dbReference>
<dbReference type="OrthoDB" id="10017160at2759"/>
<keyword evidence="2" id="KW-1185">Reference proteome</keyword>
<sequence>MDPQAVIKFLTPEGCKLVDIHQRMVAVYGDTCVTKPMVTRSARMFSKGRQETTDLLQPGQSHKVMTVKLITNIGMAIKAS</sequence>
<proteinExistence type="predicted"/>
<protein>
    <submittedName>
        <fullName evidence="1">Uncharacterized protein</fullName>
    </submittedName>
</protein>